<comment type="caution">
    <text evidence="9">The sequence shown here is derived from an EMBL/GenBank/DDBJ whole genome shotgun (WGS) entry which is preliminary data.</text>
</comment>
<organism evidence="9 10">
    <name type="scientific">Fibrisoma montanum</name>
    <dbReference type="NCBI Taxonomy" id="2305895"/>
    <lineage>
        <taxon>Bacteria</taxon>
        <taxon>Pseudomonadati</taxon>
        <taxon>Bacteroidota</taxon>
        <taxon>Cytophagia</taxon>
        <taxon>Cytophagales</taxon>
        <taxon>Spirosomataceae</taxon>
        <taxon>Fibrisoma</taxon>
    </lineage>
</organism>
<evidence type="ECO:0000256" key="7">
    <source>
        <dbReference type="PIRSR" id="PIRSR600715-1"/>
    </source>
</evidence>
<name>A0A418M1C4_9BACT</name>
<keyword evidence="2" id="KW-1003">Cell membrane</keyword>
<sequence>MTFTFYLVITTALFGTELLYLQVAERFRIVDKPNERSSHTAQTIRGGGVLFWIAALGAFIYTQFAFPYFFLGLTLAAAISFLDDLYTLPNRYRIGVQFVAVALLLRETGVWPTEPWVWLIVLVVGVGTLNAYNFMDGINGITAFYSLVTVGTLWYWQVRQPVLAADSLFAFVLASVLVFTYFNARRKAVCFAGDVGSVSIAVIILYMLYQFIIVHQTYLPILLLAVYGVDSVLTILHRLYLGQNIFQAHRLHLFQLLVHRLQWPHLRVSALYALLQLGINAMVLAAVNWSTAAQLGLAGLILLTLSVSYCVLKLRLMSAALVAKQNVAVHP</sequence>
<feature type="transmembrane region" description="Helical" evidence="8">
    <location>
        <begin position="218"/>
        <end position="241"/>
    </location>
</feature>
<reference evidence="9 10" key="1">
    <citation type="submission" date="2018-08" db="EMBL/GenBank/DDBJ databases">
        <title>Fibrisoma montanum sp. nov., isolated from Danxia mountain soil.</title>
        <authorList>
            <person name="Huang Y."/>
        </authorList>
    </citation>
    <scope>NUCLEOTIDE SEQUENCE [LARGE SCALE GENOMIC DNA]</scope>
    <source>
        <strain evidence="9 10">HYT19</strain>
    </source>
</reference>
<keyword evidence="10" id="KW-1185">Reference proteome</keyword>
<protein>
    <recommendedName>
        <fullName evidence="11">UDP-GlcNAc--UDP-phosphate GlcNAc-1-phosphate transferase</fullName>
    </recommendedName>
</protein>
<evidence type="ECO:0000256" key="4">
    <source>
        <dbReference type="ARBA" id="ARBA00022692"/>
    </source>
</evidence>
<comment type="cofactor">
    <cofactor evidence="7">
        <name>Mg(2+)</name>
        <dbReference type="ChEBI" id="CHEBI:18420"/>
    </cofactor>
</comment>
<dbReference type="InterPro" id="IPR000715">
    <property type="entry name" value="Glycosyl_transferase_4"/>
</dbReference>
<comment type="subcellular location">
    <subcellularLocation>
        <location evidence="1">Cell membrane</location>
        <topology evidence="1">Multi-pass membrane protein</topology>
    </subcellularLocation>
</comment>
<feature type="transmembrane region" description="Helical" evidence="8">
    <location>
        <begin position="139"/>
        <end position="156"/>
    </location>
</feature>
<feature type="transmembrane region" description="Helical" evidence="8">
    <location>
        <begin position="44"/>
        <end position="62"/>
    </location>
</feature>
<dbReference type="OrthoDB" id="9783652at2"/>
<feature type="transmembrane region" description="Helical" evidence="8">
    <location>
        <begin position="162"/>
        <end position="182"/>
    </location>
</feature>
<feature type="binding site" evidence="7">
    <location>
        <position position="133"/>
    </location>
    <ligand>
        <name>Mg(2+)</name>
        <dbReference type="ChEBI" id="CHEBI:18420"/>
    </ligand>
</feature>
<keyword evidence="7" id="KW-0479">Metal-binding</keyword>
<evidence type="ECO:0000256" key="5">
    <source>
        <dbReference type="ARBA" id="ARBA00022989"/>
    </source>
</evidence>
<dbReference type="GO" id="GO:0044038">
    <property type="term" value="P:cell wall macromolecule biosynthetic process"/>
    <property type="evidence" value="ECO:0007669"/>
    <property type="project" value="TreeGrafter"/>
</dbReference>
<dbReference type="GO" id="GO:0071555">
    <property type="term" value="P:cell wall organization"/>
    <property type="evidence" value="ECO:0007669"/>
    <property type="project" value="TreeGrafter"/>
</dbReference>
<feature type="binding site" evidence="7">
    <location>
        <position position="194"/>
    </location>
    <ligand>
        <name>Mg(2+)</name>
        <dbReference type="ChEBI" id="CHEBI:18420"/>
    </ligand>
</feature>
<proteinExistence type="predicted"/>
<dbReference type="GO" id="GO:0005886">
    <property type="term" value="C:plasma membrane"/>
    <property type="evidence" value="ECO:0007669"/>
    <property type="project" value="UniProtKB-SubCell"/>
</dbReference>
<dbReference type="AlphaFoldDB" id="A0A418M1C4"/>
<accession>A0A418M1C4</accession>
<dbReference type="EMBL" id="QXED01000008">
    <property type="protein sequence ID" value="RIV19380.1"/>
    <property type="molecule type" value="Genomic_DNA"/>
</dbReference>
<keyword evidence="4 8" id="KW-0812">Transmembrane</keyword>
<evidence type="ECO:0000256" key="6">
    <source>
        <dbReference type="ARBA" id="ARBA00023136"/>
    </source>
</evidence>
<evidence type="ECO:0008006" key="11">
    <source>
        <dbReference type="Google" id="ProtNLM"/>
    </source>
</evidence>
<feature type="transmembrane region" description="Helical" evidence="8">
    <location>
        <begin position="270"/>
        <end position="289"/>
    </location>
</feature>
<evidence type="ECO:0000256" key="8">
    <source>
        <dbReference type="SAM" id="Phobius"/>
    </source>
</evidence>
<evidence type="ECO:0000313" key="9">
    <source>
        <dbReference type="EMBL" id="RIV19380.1"/>
    </source>
</evidence>
<dbReference type="GO" id="GO:0046872">
    <property type="term" value="F:metal ion binding"/>
    <property type="evidence" value="ECO:0007669"/>
    <property type="project" value="UniProtKB-KW"/>
</dbReference>
<evidence type="ECO:0000313" key="10">
    <source>
        <dbReference type="Proteomes" id="UP000283523"/>
    </source>
</evidence>
<feature type="transmembrane region" description="Helical" evidence="8">
    <location>
        <begin position="6"/>
        <end position="23"/>
    </location>
</feature>
<dbReference type="PANTHER" id="PTHR22926">
    <property type="entry name" value="PHOSPHO-N-ACETYLMURAMOYL-PENTAPEPTIDE-TRANSFERASE"/>
    <property type="match status" value="1"/>
</dbReference>
<evidence type="ECO:0000256" key="3">
    <source>
        <dbReference type="ARBA" id="ARBA00022679"/>
    </source>
</evidence>
<keyword evidence="6 8" id="KW-0472">Membrane</keyword>
<dbReference type="Pfam" id="PF00953">
    <property type="entry name" value="Glycos_transf_4"/>
    <property type="match status" value="1"/>
</dbReference>
<evidence type="ECO:0000256" key="1">
    <source>
        <dbReference type="ARBA" id="ARBA00004651"/>
    </source>
</evidence>
<dbReference type="GO" id="GO:0016780">
    <property type="term" value="F:phosphotransferase activity, for other substituted phosphate groups"/>
    <property type="evidence" value="ECO:0007669"/>
    <property type="project" value="InterPro"/>
</dbReference>
<keyword evidence="3" id="KW-0808">Transferase</keyword>
<dbReference type="GO" id="GO:0009103">
    <property type="term" value="P:lipopolysaccharide biosynthetic process"/>
    <property type="evidence" value="ECO:0007669"/>
    <property type="project" value="TreeGrafter"/>
</dbReference>
<dbReference type="RefSeq" id="WP_119670484.1">
    <property type="nucleotide sequence ID" value="NZ_QXED01000008.1"/>
</dbReference>
<gene>
    <name evidence="9" type="ORF">DYU11_25075</name>
</gene>
<evidence type="ECO:0000256" key="2">
    <source>
        <dbReference type="ARBA" id="ARBA00022475"/>
    </source>
</evidence>
<feature type="transmembrane region" description="Helical" evidence="8">
    <location>
        <begin position="189"/>
        <end position="212"/>
    </location>
</feature>
<dbReference type="PANTHER" id="PTHR22926:SF3">
    <property type="entry name" value="UNDECAPRENYL-PHOSPHATE ALPHA-N-ACETYLGLUCOSAMINYL 1-PHOSPHATE TRANSFERASE"/>
    <property type="match status" value="1"/>
</dbReference>
<feature type="transmembrane region" description="Helical" evidence="8">
    <location>
        <begin position="295"/>
        <end position="312"/>
    </location>
</feature>
<keyword evidence="7" id="KW-0460">Magnesium</keyword>
<keyword evidence="5 8" id="KW-1133">Transmembrane helix</keyword>
<dbReference type="Proteomes" id="UP000283523">
    <property type="component" value="Unassembled WGS sequence"/>
</dbReference>
<feature type="transmembrane region" description="Helical" evidence="8">
    <location>
        <begin position="115"/>
        <end position="132"/>
    </location>
</feature>